<feature type="domain" description="Calcineurin-like phosphoesterase" evidence="1">
    <location>
        <begin position="26"/>
        <end position="207"/>
    </location>
</feature>
<dbReference type="Pfam" id="PF00149">
    <property type="entry name" value="Metallophos"/>
    <property type="match status" value="1"/>
</dbReference>
<gene>
    <name evidence="2" type="ORF">SAMN05421850_108153</name>
</gene>
<dbReference type="STRING" id="490829.SAMN05421850_108153"/>
<evidence type="ECO:0000313" key="3">
    <source>
        <dbReference type="Proteomes" id="UP000199340"/>
    </source>
</evidence>
<dbReference type="AlphaFoldDB" id="A0A1G8QYS2"/>
<dbReference type="GO" id="GO:0110154">
    <property type="term" value="P:RNA decapping"/>
    <property type="evidence" value="ECO:0007669"/>
    <property type="project" value="TreeGrafter"/>
</dbReference>
<evidence type="ECO:0000313" key="2">
    <source>
        <dbReference type="EMBL" id="SDJ09879.1"/>
    </source>
</evidence>
<accession>A0A1G8QYS2</accession>
<sequence>MSGFQQIMRLFGGKSPAFTAPLAPDMPFVAVGDIHGRADLLDQLLEKLPTLAPDMPCVFVGDYVDRGPESAAVLRRLRALEMDGGGNVICLLGNHEAMLLDAIDSPTESAKFWLGNGGNKTLQSLGIPDDITPKDLPAALKDALGADVLSWLRNRPLLWQNGNVIVCHAGGDPERPLEARRGHALLWGHPRLHTSPRQDGLWVVHGHFIQATPHVQMGRVAIDTGAYKTDRLTAARITREGVDFFTTSSTK</sequence>
<dbReference type="PANTHER" id="PTHR42850">
    <property type="entry name" value="METALLOPHOSPHOESTERASE"/>
    <property type="match status" value="1"/>
</dbReference>
<dbReference type="Gene3D" id="3.60.21.10">
    <property type="match status" value="1"/>
</dbReference>
<reference evidence="2 3" key="1">
    <citation type="submission" date="2016-10" db="EMBL/GenBank/DDBJ databases">
        <authorList>
            <person name="de Groot N.N."/>
        </authorList>
    </citation>
    <scope>NUCLEOTIDE SEQUENCE [LARGE SCALE GENOMIC DNA]</scope>
    <source>
        <strain evidence="2 3">DSM 28010</strain>
    </source>
</reference>
<keyword evidence="3" id="KW-1185">Reference proteome</keyword>
<dbReference type="Proteomes" id="UP000199340">
    <property type="component" value="Unassembled WGS sequence"/>
</dbReference>
<dbReference type="EMBL" id="FNEB01000008">
    <property type="protein sequence ID" value="SDJ09879.1"/>
    <property type="molecule type" value="Genomic_DNA"/>
</dbReference>
<dbReference type="SUPFAM" id="SSF56300">
    <property type="entry name" value="Metallo-dependent phosphatases"/>
    <property type="match status" value="1"/>
</dbReference>
<evidence type="ECO:0000259" key="1">
    <source>
        <dbReference type="Pfam" id="PF00149"/>
    </source>
</evidence>
<dbReference type="GO" id="GO:0005737">
    <property type="term" value="C:cytoplasm"/>
    <property type="evidence" value="ECO:0007669"/>
    <property type="project" value="TreeGrafter"/>
</dbReference>
<dbReference type="InterPro" id="IPR029052">
    <property type="entry name" value="Metallo-depent_PP-like"/>
</dbReference>
<dbReference type="PANTHER" id="PTHR42850:SF4">
    <property type="entry name" value="ZINC-DEPENDENT ENDOPOLYPHOSPHATASE"/>
    <property type="match status" value="1"/>
</dbReference>
<dbReference type="InterPro" id="IPR004843">
    <property type="entry name" value="Calcineurin-like_PHP"/>
</dbReference>
<dbReference type="GO" id="GO:0008803">
    <property type="term" value="F:bis(5'-nucleosyl)-tetraphosphatase (symmetrical) activity"/>
    <property type="evidence" value="ECO:0007669"/>
    <property type="project" value="TreeGrafter"/>
</dbReference>
<protein>
    <submittedName>
        <fullName evidence="2">Serine/threonine protein phosphatase 1</fullName>
    </submittedName>
</protein>
<proteinExistence type="predicted"/>
<dbReference type="GO" id="GO:0016791">
    <property type="term" value="F:phosphatase activity"/>
    <property type="evidence" value="ECO:0007669"/>
    <property type="project" value="TreeGrafter"/>
</dbReference>
<dbReference type="CDD" id="cd00144">
    <property type="entry name" value="MPP_PPP_family"/>
    <property type="match status" value="1"/>
</dbReference>
<organism evidence="2 3">
    <name type="scientific">Lutimaribacter saemankumensis</name>
    <dbReference type="NCBI Taxonomy" id="490829"/>
    <lineage>
        <taxon>Bacteria</taxon>
        <taxon>Pseudomonadati</taxon>
        <taxon>Pseudomonadota</taxon>
        <taxon>Alphaproteobacteria</taxon>
        <taxon>Rhodobacterales</taxon>
        <taxon>Roseobacteraceae</taxon>
        <taxon>Lutimaribacter</taxon>
    </lineage>
</organism>
<dbReference type="InterPro" id="IPR050126">
    <property type="entry name" value="Ap4A_hydrolase"/>
</dbReference>
<name>A0A1G8QYS2_9RHOB</name>